<name>A0ABU4AGT2_9HYPH</name>
<dbReference type="InterPro" id="IPR018640">
    <property type="entry name" value="DUF2063"/>
</dbReference>
<dbReference type="Proteomes" id="UP001185659">
    <property type="component" value="Unassembled WGS sequence"/>
</dbReference>
<evidence type="ECO:0000259" key="1">
    <source>
        <dbReference type="Pfam" id="PF09836"/>
    </source>
</evidence>
<evidence type="ECO:0000313" key="3">
    <source>
        <dbReference type="Proteomes" id="UP001185659"/>
    </source>
</evidence>
<reference evidence="2 3" key="1">
    <citation type="submission" date="2023-10" db="EMBL/GenBank/DDBJ databases">
        <authorList>
            <person name="Venkata Ramana C."/>
            <person name="Sasikala C."/>
            <person name="Dhurka M."/>
        </authorList>
    </citation>
    <scope>NUCLEOTIDE SEQUENCE [LARGE SCALE GENOMIC DNA]</scope>
    <source>
        <strain evidence="2 3">KCTC 32151</strain>
    </source>
</reference>
<dbReference type="Pfam" id="PF09836">
    <property type="entry name" value="DUF2063"/>
    <property type="match status" value="1"/>
</dbReference>
<proteinExistence type="predicted"/>
<dbReference type="GO" id="GO:0003677">
    <property type="term" value="F:DNA binding"/>
    <property type="evidence" value="ECO:0007669"/>
    <property type="project" value="UniProtKB-KW"/>
</dbReference>
<sequence length="274" mass="29645">MRSIPEAMRQGPAQPYDDAFGAVLLNPDRATPQGVSGPHGKAAIKRFNVYRNNVTHSLVTALSEIFPAVAMILGDENFRMIAREFLRVHPPRSRLVFEYGHGFGDFLAGFEPIRHLKYLPDVARLERAWLDAFHAADRTPLAPADLAALPPEALTTARFTPHPAMHLIGSDYAVHTIFAAHRTGPMPDRIDAGIAEAALVTRPAFDVQVRELDRGQFAFLKALANGAALQQAAGAALEADPGFDLSAAIALMLESGAFETCQAGNDSQNKDESP</sequence>
<gene>
    <name evidence="2" type="ORF">R2G56_04040</name>
</gene>
<dbReference type="RefSeq" id="WP_317560515.1">
    <property type="nucleotide sequence ID" value="NZ_JAWLIP010000001.1"/>
</dbReference>
<dbReference type="EMBL" id="JAWLIP010000001">
    <property type="protein sequence ID" value="MDV6225450.1"/>
    <property type="molecule type" value="Genomic_DNA"/>
</dbReference>
<keyword evidence="3" id="KW-1185">Reference proteome</keyword>
<keyword evidence="2" id="KW-0238">DNA-binding</keyword>
<organism evidence="2 3">
    <name type="scientific">Nitratireductor aquimarinus</name>
    <dbReference type="NCBI Taxonomy" id="889300"/>
    <lineage>
        <taxon>Bacteria</taxon>
        <taxon>Pseudomonadati</taxon>
        <taxon>Pseudomonadota</taxon>
        <taxon>Alphaproteobacteria</taxon>
        <taxon>Hyphomicrobiales</taxon>
        <taxon>Phyllobacteriaceae</taxon>
        <taxon>Nitratireductor</taxon>
    </lineage>
</organism>
<accession>A0ABU4AGT2</accession>
<dbReference type="InterPro" id="IPR044922">
    <property type="entry name" value="DUF2063_N_sf"/>
</dbReference>
<protein>
    <submittedName>
        <fullName evidence="2">DNA-binding domain-containing protein</fullName>
    </submittedName>
</protein>
<dbReference type="Gene3D" id="1.10.150.690">
    <property type="entry name" value="DUF2063"/>
    <property type="match status" value="1"/>
</dbReference>
<evidence type="ECO:0000313" key="2">
    <source>
        <dbReference type="EMBL" id="MDV6225450.1"/>
    </source>
</evidence>
<feature type="domain" description="Putative DNA-binding" evidence="1">
    <location>
        <begin position="18"/>
        <end position="107"/>
    </location>
</feature>
<comment type="caution">
    <text evidence="2">The sequence shown here is derived from an EMBL/GenBank/DDBJ whole genome shotgun (WGS) entry which is preliminary data.</text>
</comment>